<dbReference type="Gene3D" id="2.40.40.10">
    <property type="entry name" value="RlpA-like domain"/>
    <property type="match status" value="1"/>
</dbReference>
<dbReference type="Pfam" id="PF06725">
    <property type="entry name" value="3D"/>
    <property type="match status" value="1"/>
</dbReference>
<proteinExistence type="predicted"/>
<dbReference type="Gene3D" id="2.40.240.50">
    <property type="entry name" value="Barwin-like endoglucanases"/>
    <property type="match status" value="1"/>
</dbReference>
<dbReference type="Proteomes" id="UP000189681">
    <property type="component" value="Unassembled WGS sequence"/>
</dbReference>
<protein>
    <recommendedName>
        <fullName evidence="2">peptidoglycan lytic exotransglycosylase</fullName>
        <ecNumber evidence="2">4.2.2.n1</ecNumber>
    </recommendedName>
    <alternativeName>
        <fullName evidence="5">Murein hydrolase A</fullName>
    </alternativeName>
</protein>
<dbReference type="EC" id="4.2.2.n1" evidence="2"/>
<dbReference type="PIRSF" id="PIRSF019422">
    <property type="entry name" value="MltA"/>
    <property type="match status" value="1"/>
</dbReference>
<evidence type="ECO:0000259" key="7">
    <source>
        <dbReference type="SMART" id="SM00925"/>
    </source>
</evidence>
<dbReference type="GO" id="GO:0009253">
    <property type="term" value="P:peptidoglycan catabolic process"/>
    <property type="evidence" value="ECO:0007669"/>
    <property type="project" value="TreeGrafter"/>
</dbReference>
<dbReference type="Pfam" id="PF03562">
    <property type="entry name" value="MltA"/>
    <property type="match status" value="1"/>
</dbReference>
<evidence type="ECO:0000313" key="8">
    <source>
        <dbReference type="EMBL" id="OOP57288.1"/>
    </source>
</evidence>
<feature type="domain" description="Lytic transglycosylase MltA" evidence="7">
    <location>
        <begin position="149"/>
        <end position="280"/>
    </location>
</feature>
<dbReference type="InterPro" id="IPR036908">
    <property type="entry name" value="RlpA-like_sf"/>
</dbReference>
<dbReference type="InterPro" id="IPR026044">
    <property type="entry name" value="MltA"/>
</dbReference>
<keyword evidence="6" id="KW-1133">Transmembrane helix</keyword>
<dbReference type="InterPro" id="IPR005300">
    <property type="entry name" value="MltA_B"/>
</dbReference>
<gene>
    <name evidence="8" type="ORF">AYP45_03780</name>
</gene>
<accession>A0A1V4AVZ1</accession>
<keyword evidence="4" id="KW-0961">Cell wall biogenesis/degradation</keyword>
<dbReference type="EMBL" id="AYTS01000035">
    <property type="protein sequence ID" value="OOP57288.1"/>
    <property type="molecule type" value="Genomic_DNA"/>
</dbReference>
<feature type="transmembrane region" description="Helical" evidence="6">
    <location>
        <begin position="12"/>
        <end position="31"/>
    </location>
</feature>
<dbReference type="CDD" id="cd14668">
    <property type="entry name" value="mlta_B"/>
    <property type="match status" value="1"/>
</dbReference>
<dbReference type="PANTHER" id="PTHR30124">
    <property type="entry name" value="MEMBRANE-BOUND LYTIC MUREIN TRANSGLYCOSYLASE A"/>
    <property type="match status" value="1"/>
</dbReference>
<comment type="caution">
    <text evidence="8">The sequence shown here is derived from an EMBL/GenBank/DDBJ whole genome shotgun (WGS) entry which is preliminary data.</text>
</comment>
<sequence>MIQMRLKRTVYPFFLLMAMIVIIMGSGCAMFKKRPHLVPKEAGDTLVEITDPTQFPQFQDDYSRDSLLQSIDNSLDYFKRVKANPYGFHMTDFSHENLENSLKFFREGFQRCRGTEEINDFIAKNFRVFQAIGNDYEGQVHFTGYGTPIYDGSLTPTGEFRYPIYKIPPDFRKPYYTRREIEERNLLKGLEIAYLKSKLDAYLIHVQGSGQLRLPSGEMVYVGYGADSGHKYNSIGRMLVMDGKIPEEELTLSTLISYFNQHPNELDYYLRKNDRFIFFKRVNYSTPYGSIGVPVTAMRSIATDKKVFPAGGLAFAVIEPRKAKKTWKFWEKGESGSKKSFFVLDQDTGSAIQSPARADVYFGIGDQAMLEAGSLNTYGQLYYFLKR</sequence>
<evidence type="ECO:0000313" key="9">
    <source>
        <dbReference type="Proteomes" id="UP000189681"/>
    </source>
</evidence>
<dbReference type="GO" id="GO:0009254">
    <property type="term" value="P:peptidoglycan turnover"/>
    <property type="evidence" value="ECO:0007669"/>
    <property type="project" value="InterPro"/>
</dbReference>
<keyword evidence="6" id="KW-0472">Membrane</keyword>
<dbReference type="PANTHER" id="PTHR30124:SF0">
    <property type="entry name" value="MEMBRANE-BOUND LYTIC MUREIN TRANSGLYCOSYLASE A"/>
    <property type="match status" value="1"/>
</dbReference>
<dbReference type="PROSITE" id="PS51257">
    <property type="entry name" value="PROKAR_LIPOPROTEIN"/>
    <property type="match status" value="1"/>
</dbReference>
<organism evidence="8 9">
    <name type="scientific">Candidatus Brocadia carolinensis</name>
    <dbReference type="NCBI Taxonomy" id="1004156"/>
    <lineage>
        <taxon>Bacteria</taxon>
        <taxon>Pseudomonadati</taxon>
        <taxon>Planctomycetota</taxon>
        <taxon>Candidatus Brocadiia</taxon>
        <taxon>Candidatus Brocadiales</taxon>
        <taxon>Candidatus Brocadiaceae</taxon>
        <taxon>Candidatus Brocadia</taxon>
    </lineage>
</organism>
<dbReference type="InterPro" id="IPR010611">
    <property type="entry name" value="3D_dom"/>
</dbReference>
<keyword evidence="6" id="KW-0812">Transmembrane</keyword>
<dbReference type="SUPFAM" id="SSF50685">
    <property type="entry name" value="Barwin-like endoglucanases"/>
    <property type="match status" value="1"/>
</dbReference>
<comment type="catalytic activity">
    <reaction evidence="1">
        <text>Exolytic cleavage of the (1-&gt;4)-beta-glycosidic linkage between N-acetylmuramic acid (MurNAc) and N-acetylglucosamine (GlcNAc) residues in peptidoglycan, from either the reducing or the non-reducing ends of the peptidoglycan chains, with concomitant formation of a 1,6-anhydrobond in the MurNAc residue.</text>
        <dbReference type="EC" id="4.2.2.n1"/>
    </reaction>
</comment>
<evidence type="ECO:0000256" key="2">
    <source>
        <dbReference type="ARBA" id="ARBA00012587"/>
    </source>
</evidence>
<dbReference type="GO" id="GO:0008933">
    <property type="term" value="F:peptidoglycan lytic transglycosylase activity"/>
    <property type="evidence" value="ECO:0007669"/>
    <property type="project" value="TreeGrafter"/>
</dbReference>
<keyword evidence="3" id="KW-0456">Lyase</keyword>
<evidence type="ECO:0000256" key="6">
    <source>
        <dbReference type="SAM" id="Phobius"/>
    </source>
</evidence>
<reference evidence="8 9" key="1">
    <citation type="journal article" date="2017" name="Water Res.">
        <title>Discovery and metagenomic analysis of an anammox bacterial enrichment related to Candidatus "Brocadia caroliniensis" in a full-scale glycerol-fed nitritation-denitritation separate centrate treatment process.</title>
        <authorList>
            <person name="Park H."/>
            <person name="Brotto A.C."/>
            <person name="van Loosdrecht M.C."/>
            <person name="Chandran K."/>
        </authorList>
    </citation>
    <scope>NUCLEOTIDE SEQUENCE [LARGE SCALE GENOMIC DNA]</scope>
    <source>
        <strain evidence="8">26THWARD</strain>
    </source>
</reference>
<dbReference type="GO" id="GO:0004553">
    <property type="term" value="F:hydrolase activity, hydrolyzing O-glycosyl compounds"/>
    <property type="evidence" value="ECO:0007669"/>
    <property type="project" value="InterPro"/>
</dbReference>
<dbReference type="GO" id="GO:0071555">
    <property type="term" value="P:cell wall organization"/>
    <property type="evidence" value="ECO:0007669"/>
    <property type="project" value="UniProtKB-KW"/>
</dbReference>
<dbReference type="CDD" id="cd14485">
    <property type="entry name" value="mltA_like_LT_A"/>
    <property type="match status" value="1"/>
</dbReference>
<dbReference type="SMART" id="SM00925">
    <property type="entry name" value="MltA"/>
    <property type="match status" value="1"/>
</dbReference>
<evidence type="ECO:0000256" key="5">
    <source>
        <dbReference type="ARBA" id="ARBA00030918"/>
    </source>
</evidence>
<dbReference type="GO" id="GO:0019867">
    <property type="term" value="C:outer membrane"/>
    <property type="evidence" value="ECO:0007669"/>
    <property type="project" value="InterPro"/>
</dbReference>
<evidence type="ECO:0000256" key="1">
    <source>
        <dbReference type="ARBA" id="ARBA00001420"/>
    </source>
</evidence>
<name>A0A1V4AVZ1_9BACT</name>
<dbReference type="AlphaFoldDB" id="A0A1V4AVZ1"/>
<evidence type="ECO:0000256" key="3">
    <source>
        <dbReference type="ARBA" id="ARBA00023239"/>
    </source>
</evidence>
<evidence type="ECO:0000256" key="4">
    <source>
        <dbReference type="ARBA" id="ARBA00023316"/>
    </source>
</evidence>